<reference evidence="2 3" key="1">
    <citation type="submission" date="2014-10" db="EMBL/GenBank/DDBJ databases">
        <authorList>
            <person name="Seo M.-J."/>
            <person name="Seok Y.J."/>
            <person name="Cha I.-T."/>
        </authorList>
    </citation>
    <scope>NUCLEOTIDE SEQUENCE [LARGE SCALE GENOMIC DNA]</scope>
    <source>
        <strain evidence="2 3">NEU</strain>
    </source>
</reference>
<dbReference type="EMBL" id="JRYB01000001">
    <property type="protein sequence ID" value="OIJ40651.1"/>
    <property type="molecule type" value="Genomic_DNA"/>
</dbReference>
<dbReference type="Proteomes" id="UP000180246">
    <property type="component" value="Unassembled WGS sequence"/>
</dbReference>
<feature type="region of interest" description="Disordered" evidence="1">
    <location>
        <begin position="1"/>
        <end position="55"/>
    </location>
</feature>
<proteinExistence type="predicted"/>
<evidence type="ECO:0008006" key="4">
    <source>
        <dbReference type="Google" id="ProtNLM"/>
    </source>
</evidence>
<sequence>MTHQTPKAFDFGDAPEPPSDPIDPVDRPAGPRAFDFGDEHDAAAAPDRNSQPRALSFDDVPAVPAASAVTRKTVARPLFDSEDHPAVRDALATVHADYPDVYAHSEQRLAILFRRILPVRLALVTDWAEEPLMEQAALLQPITELVLKFTQMGVPALLEAALDTTKGPPGMFGRLFRRPTSPAEYRPVLTSARTQLLQLMTDSEVAMRDLEASAKGLGLHLLVLAVVSTLVEDAPDAALRDALVQRRTLIQQAVRQAELSVLQMKQVRQQAADLIGQVSSFLTVTLPAVEMAQAQRGAGSWPP</sequence>
<accession>A0A1S2N6H3</accession>
<evidence type="ECO:0000256" key="1">
    <source>
        <dbReference type="SAM" id="MobiDB-lite"/>
    </source>
</evidence>
<protein>
    <recommendedName>
        <fullName evidence="4">Toxic anion resistance family protein</fullName>
    </recommendedName>
</protein>
<dbReference type="AlphaFoldDB" id="A0A1S2N6H3"/>
<gene>
    <name evidence="2" type="ORF">LO55_825</name>
</gene>
<organism evidence="2 3">
    <name type="scientific">Massilia timonae</name>
    <dbReference type="NCBI Taxonomy" id="47229"/>
    <lineage>
        <taxon>Bacteria</taxon>
        <taxon>Pseudomonadati</taxon>
        <taxon>Pseudomonadota</taxon>
        <taxon>Betaproteobacteria</taxon>
        <taxon>Burkholderiales</taxon>
        <taxon>Oxalobacteraceae</taxon>
        <taxon>Telluria group</taxon>
        <taxon>Massilia</taxon>
    </lineage>
</organism>
<name>A0A1S2N6H3_9BURK</name>
<evidence type="ECO:0000313" key="3">
    <source>
        <dbReference type="Proteomes" id="UP000180246"/>
    </source>
</evidence>
<comment type="caution">
    <text evidence="2">The sequence shown here is derived from an EMBL/GenBank/DDBJ whole genome shotgun (WGS) entry which is preliminary data.</text>
</comment>
<evidence type="ECO:0000313" key="2">
    <source>
        <dbReference type="EMBL" id="OIJ40651.1"/>
    </source>
</evidence>
<dbReference type="RefSeq" id="WP_071360533.1">
    <property type="nucleotide sequence ID" value="NZ_JRYB01000001.1"/>
</dbReference>